<gene>
    <name evidence="1" type="ORF">SAMN05216474_0780</name>
</gene>
<dbReference type="AlphaFoldDB" id="A0A1I6YBU1"/>
<evidence type="ECO:0000313" key="2">
    <source>
        <dbReference type="Proteomes" id="UP000236454"/>
    </source>
</evidence>
<organism evidence="1 2">
    <name type="scientific">Lishizhenia tianjinensis</name>
    <dbReference type="NCBI Taxonomy" id="477690"/>
    <lineage>
        <taxon>Bacteria</taxon>
        <taxon>Pseudomonadati</taxon>
        <taxon>Bacteroidota</taxon>
        <taxon>Flavobacteriia</taxon>
        <taxon>Flavobacteriales</taxon>
        <taxon>Crocinitomicaceae</taxon>
        <taxon>Lishizhenia</taxon>
    </lineage>
</organism>
<dbReference type="EMBL" id="FPAS01000001">
    <property type="protein sequence ID" value="SFT47781.1"/>
    <property type="molecule type" value="Genomic_DNA"/>
</dbReference>
<dbReference type="STRING" id="477690.SAMN05216474_0780"/>
<name>A0A1I6YBU1_9FLAO</name>
<keyword evidence="2" id="KW-1185">Reference proteome</keyword>
<dbReference type="Proteomes" id="UP000236454">
    <property type="component" value="Unassembled WGS sequence"/>
</dbReference>
<dbReference type="OrthoDB" id="1442826at2"/>
<dbReference type="RefSeq" id="WP_090246541.1">
    <property type="nucleotide sequence ID" value="NZ_FPAS01000001.1"/>
</dbReference>
<protein>
    <submittedName>
        <fullName evidence="1">Uncharacterized protein</fullName>
    </submittedName>
</protein>
<proteinExistence type="predicted"/>
<evidence type="ECO:0000313" key="1">
    <source>
        <dbReference type="EMBL" id="SFT47781.1"/>
    </source>
</evidence>
<reference evidence="1 2" key="1">
    <citation type="submission" date="2016-10" db="EMBL/GenBank/DDBJ databases">
        <authorList>
            <person name="de Groot N.N."/>
        </authorList>
    </citation>
    <scope>NUCLEOTIDE SEQUENCE [LARGE SCALE GENOMIC DNA]</scope>
    <source>
        <strain evidence="1 2">CGMCC 1.7005</strain>
    </source>
</reference>
<accession>A0A1I6YBU1</accession>
<sequence length="239" mass="27937">MQHQVNYIFHLEGVFKKFDEDENMSPWHISLYLAIFRLWNNAKFKNPISVSRSELMKMSKTGSVNTYYKCIKDLHALGYLKYTPSKSKYVGSKISVFHYDEKGENLGITSCIESDSTGDTTADSTGEKVVRPYLNNIKHNKHIKHLYREDDKKKRSKKFIKPSLDEVKNYFLEKGSESTNAERFFNHFESNGWLVSGKSPMKDWKAAARNWMLNGQRFNKTEKANHLQTENEKNYDIPL</sequence>